<proteinExistence type="predicted"/>
<name>A0A1F5YGY3_9BACT</name>
<comment type="caution">
    <text evidence="1">The sequence shown here is derived from an EMBL/GenBank/DDBJ whole genome shotgun (WGS) entry which is preliminary data.</text>
</comment>
<dbReference type="EMBL" id="MFIV01000028">
    <property type="protein sequence ID" value="OGF99322.1"/>
    <property type="molecule type" value="Genomic_DNA"/>
</dbReference>
<reference evidence="1 2" key="1">
    <citation type="journal article" date="2016" name="Nat. Commun.">
        <title>Thousands of microbial genomes shed light on interconnected biogeochemical processes in an aquifer system.</title>
        <authorList>
            <person name="Anantharaman K."/>
            <person name="Brown C.T."/>
            <person name="Hug L.A."/>
            <person name="Sharon I."/>
            <person name="Castelle C.J."/>
            <person name="Probst A.J."/>
            <person name="Thomas B.C."/>
            <person name="Singh A."/>
            <person name="Wilkins M.J."/>
            <person name="Karaoz U."/>
            <person name="Brodie E.L."/>
            <person name="Williams K.H."/>
            <person name="Hubbard S.S."/>
            <person name="Banfield J.F."/>
        </authorList>
    </citation>
    <scope>NUCLEOTIDE SEQUENCE [LARGE SCALE GENOMIC DNA]</scope>
</reference>
<protein>
    <recommendedName>
        <fullName evidence="3">C4-type zinc ribbon domain-containing protein</fullName>
    </recommendedName>
</protein>
<dbReference type="Gene3D" id="1.10.287.1490">
    <property type="match status" value="1"/>
</dbReference>
<evidence type="ECO:0000313" key="2">
    <source>
        <dbReference type="Proteomes" id="UP000176992"/>
    </source>
</evidence>
<evidence type="ECO:0000313" key="1">
    <source>
        <dbReference type="EMBL" id="OGF99322.1"/>
    </source>
</evidence>
<accession>A0A1F5YGY3</accession>
<dbReference type="Proteomes" id="UP000176992">
    <property type="component" value="Unassembled WGS sequence"/>
</dbReference>
<gene>
    <name evidence="1" type="ORF">A2Z86_04225</name>
</gene>
<organism evidence="1 2">
    <name type="scientific">Candidatus Glassbacteria bacterium GWA2_58_10</name>
    <dbReference type="NCBI Taxonomy" id="1817865"/>
    <lineage>
        <taxon>Bacteria</taxon>
        <taxon>Candidatus Glassiibacteriota</taxon>
    </lineage>
</organism>
<sequence length="117" mass="13973">MHESQLRLLMFLQDLLFLQKEMQDFQVVEKYEEMGFPLDRKEKIEEAIREVTEQLDRDLYHRFQQLAKKYDRPMAPVKKGVCYGCFVAAPTGSKLITQHKDIIEFCNHCGRILYRTD</sequence>
<evidence type="ECO:0008006" key="3">
    <source>
        <dbReference type="Google" id="ProtNLM"/>
    </source>
</evidence>
<dbReference type="AlphaFoldDB" id="A0A1F5YGY3"/>